<sequence length="188" mass="20807">MSSDSVCHLSNICLKIFSLGKIFSSCEETFSKEKEVSGFAREILLKFRCESLQTSKYEPFIGLGKLFFVAHNPCKTAFTISRAVTICSEGKVFTFTIVLFCLTFSNSFRIVSSILLTISLAYIFSSAMGSFVLSKEFLASPFDSRCGSPMAVLDWLPFRVFFPGPKLALFLAFTPLGPSCGFVPNLDK</sequence>
<name>A0A7J8EK81_ROUAE</name>
<evidence type="ECO:0000313" key="2">
    <source>
        <dbReference type="EMBL" id="KAF6435830.1"/>
    </source>
</evidence>
<accession>A0A7J8EK81</accession>
<dbReference type="AlphaFoldDB" id="A0A7J8EK81"/>
<proteinExistence type="predicted"/>
<keyword evidence="1" id="KW-0812">Transmembrane</keyword>
<keyword evidence="1" id="KW-0472">Membrane</keyword>
<gene>
    <name evidence="2" type="ORF">HJG63_012553</name>
</gene>
<dbReference type="EMBL" id="JACASE010000009">
    <property type="protein sequence ID" value="KAF6435830.1"/>
    <property type="molecule type" value="Genomic_DNA"/>
</dbReference>
<evidence type="ECO:0000256" key="1">
    <source>
        <dbReference type="SAM" id="Phobius"/>
    </source>
</evidence>
<keyword evidence="1" id="KW-1133">Transmembrane helix</keyword>
<keyword evidence="3" id="KW-1185">Reference proteome</keyword>
<dbReference type="Proteomes" id="UP000593571">
    <property type="component" value="Unassembled WGS sequence"/>
</dbReference>
<feature type="transmembrane region" description="Helical" evidence="1">
    <location>
        <begin position="114"/>
        <end position="133"/>
    </location>
</feature>
<protein>
    <submittedName>
        <fullName evidence="2">Uncharacterized protein</fullName>
    </submittedName>
</protein>
<organism evidence="2 3">
    <name type="scientific">Rousettus aegyptiacus</name>
    <name type="common">Egyptian fruit bat</name>
    <name type="synonym">Pteropus aegyptiacus</name>
    <dbReference type="NCBI Taxonomy" id="9407"/>
    <lineage>
        <taxon>Eukaryota</taxon>
        <taxon>Metazoa</taxon>
        <taxon>Chordata</taxon>
        <taxon>Craniata</taxon>
        <taxon>Vertebrata</taxon>
        <taxon>Euteleostomi</taxon>
        <taxon>Mammalia</taxon>
        <taxon>Eutheria</taxon>
        <taxon>Laurasiatheria</taxon>
        <taxon>Chiroptera</taxon>
        <taxon>Yinpterochiroptera</taxon>
        <taxon>Pteropodoidea</taxon>
        <taxon>Pteropodidae</taxon>
        <taxon>Rousettinae</taxon>
        <taxon>Rousettus</taxon>
    </lineage>
</organism>
<evidence type="ECO:0000313" key="3">
    <source>
        <dbReference type="Proteomes" id="UP000593571"/>
    </source>
</evidence>
<reference evidence="2 3" key="1">
    <citation type="journal article" date="2020" name="Nature">
        <title>Six reference-quality genomes reveal evolution of bat adaptations.</title>
        <authorList>
            <person name="Jebb D."/>
            <person name="Huang Z."/>
            <person name="Pippel M."/>
            <person name="Hughes G.M."/>
            <person name="Lavrichenko K."/>
            <person name="Devanna P."/>
            <person name="Winkler S."/>
            <person name="Jermiin L.S."/>
            <person name="Skirmuntt E.C."/>
            <person name="Katzourakis A."/>
            <person name="Burkitt-Gray L."/>
            <person name="Ray D.A."/>
            <person name="Sullivan K.A.M."/>
            <person name="Roscito J.G."/>
            <person name="Kirilenko B.M."/>
            <person name="Davalos L.M."/>
            <person name="Corthals A.P."/>
            <person name="Power M.L."/>
            <person name="Jones G."/>
            <person name="Ransome R.D."/>
            <person name="Dechmann D.K.N."/>
            <person name="Locatelli A.G."/>
            <person name="Puechmaille S.J."/>
            <person name="Fedrigo O."/>
            <person name="Jarvis E.D."/>
            <person name="Hiller M."/>
            <person name="Vernes S.C."/>
            <person name="Myers E.W."/>
            <person name="Teeling E.C."/>
        </authorList>
    </citation>
    <scope>NUCLEOTIDE SEQUENCE [LARGE SCALE GENOMIC DNA]</scope>
    <source>
        <strain evidence="2">MRouAeg1</strain>
        <tissue evidence="2">Muscle</tissue>
    </source>
</reference>
<comment type="caution">
    <text evidence="2">The sequence shown here is derived from an EMBL/GenBank/DDBJ whole genome shotgun (WGS) entry which is preliminary data.</text>
</comment>